<accession>A0AAJ7X4Q9</accession>
<evidence type="ECO:0000256" key="7">
    <source>
        <dbReference type="ARBA" id="ARBA00093420"/>
    </source>
</evidence>
<sequence>MCLRSRPAPPGVALLAMAAERAASPPLLRILCLHGYRQNGKSFRDRTGSLRKILKKHAELVYISAPNVIPAQREEEEAAGGDGNTHTDDQRAWWFTVDPARAAPGERLFDSTAASAYSVGFDDSVLTIARTVNELGPFHGILGFSQGASMASLILAMQRDNDSRFSFGFAVLVSGFRSSSAVHRGAYAGGAVSTPSLHVRGLTDRVIAHQRSAELQQGYSHASELVHPGGDFSRLPPGHFVPASPPQKAIYLEFLERFQRDQNGQQ</sequence>
<keyword evidence="4" id="KW-0378">Hydrolase</keyword>
<comment type="function">
    <text evidence="7">Exhibits ester hydrolase activity with a strong preference for long-chain alkyl ester substrates and high selectivity against a variety of short, branched, and substituted esters. Is able to hydrolyze ester bonds within a wide range of p-nitrophenyl derivatives (C2-C14) in vitro, with a strong preference toward substrates of &gt;8 carbons.</text>
</comment>
<dbReference type="AlphaFoldDB" id="A0AAJ7X4Q9"/>
<dbReference type="RefSeq" id="XP_032821211.1">
    <property type="nucleotide sequence ID" value="XM_032965320.1"/>
</dbReference>
<evidence type="ECO:0000256" key="1">
    <source>
        <dbReference type="ARBA" id="ARBA00005863"/>
    </source>
</evidence>
<dbReference type="Gene3D" id="3.40.50.1820">
    <property type="entry name" value="alpha/beta hydrolase"/>
    <property type="match status" value="1"/>
</dbReference>
<evidence type="ECO:0000256" key="6">
    <source>
        <dbReference type="ARBA" id="ARBA00051142"/>
    </source>
</evidence>
<evidence type="ECO:0000256" key="2">
    <source>
        <dbReference type="ARBA" id="ARBA00021974"/>
    </source>
</evidence>
<dbReference type="InterPro" id="IPR005645">
    <property type="entry name" value="FSH-like_dom"/>
</dbReference>
<protein>
    <recommendedName>
        <fullName evidence="2">Esterase OVCA2</fullName>
        <ecNumber evidence="5">3.1.1.1</ecNumber>
    </recommendedName>
    <alternativeName>
        <fullName evidence="8">OVCA2 serine hydrolase domain-containing protein</fullName>
    </alternativeName>
</protein>
<proteinExistence type="inferred from homology"/>
<keyword evidence="3" id="KW-0719">Serine esterase</keyword>
<dbReference type="KEGG" id="pmrn:116948555"/>
<dbReference type="PANTHER" id="PTHR48070:SF6">
    <property type="entry name" value="ESTERASE OVCA2"/>
    <property type="match status" value="1"/>
</dbReference>
<comment type="similarity">
    <text evidence="1">Belongs to the LovG family.</text>
</comment>
<dbReference type="Pfam" id="PF03959">
    <property type="entry name" value="FSH1"/>
    <property type="match status" value="1"/>
</dbReference>
<name>A0AAJ7X4Q9_PETMA</name>
<dbReference type="PANTHER" id="PTHR48070">
    <property type="entry name" value="ESTERASE OVCA2"/>
    <property type="match status" value="1"/>
</dbReference>
<dbReference type="GO" id="GO:0005737">
    <property type="term" value="C:cytoplasm"/>
    <property type="evidence" value="ECO:0007669"/>
    <property type="project" value="TreeGrafter"/>
</dbReference>
<dbReference type="InterPro" id="IPR050593">
    <property type="entry name" value="LovG"/>
</dbReference>
<gene>
    <name evidence="11" type="primary">OVCA2</name>
</gene>
<evidence type="ECO:0000259" key="9">
    <source>
        <dbReference type="Pfam" id="PF03959"/>
    </source>
</evidence>
<dbReference type="GO" id="GO:0106435">
    <property type="term" value="F:carboxylesterase activity"/>
    <property type="evidence" value="ECO:0007669"/>
    <property type="project" value="UniProtKB-EC"/>
</dbReference>
<dbReference type="GO" id="GO:0005634">
    <property type="term" value="C:nucleus"/>
    <property type="evidence" value="ECO:0007669"/>
    <property type="project" value="TreeGrafter"/>
</dbReference>
<evidence type="ECO:0000256" key="5">
    <source>
        <dbReference type="ARBA" id="ARBA00039155"/>
    </source>
</evidence>
<dbReference type="CTD" id="124641"/>
<dbReference type="Proteomes" id="UP001318040">
    <property type="component" value="Chromosome 34"/>
</dbReference>
<evidence type="ECO:0000313" key="10">
    <source>
        <dbReference type="Proteomes" id="UP001318040"/>
    </source>
</evidence>
<comment type="catalytic activity">
    <reaction evidence="6">
        <text>a carboxylic ester + H2O = an alcohol + a carboxylate + H(+)</text>
        <dbReference type="Rhea" id="RHEA:21164"/>
        <dbReference type="ChEBI" id="CHEBI:15377"/>
        <dbReference type="ChEBI" id="CHEBI:15378"/>
        <dbReference type="ChEBI" id="CHEBI:29067"/>
        <dbReference type="ChEBI" id="CHEBI:30879"/>
        <dbReference type="ChEBI" id="CHEBI:33308"/>
        <dbReference type="EC" id="3.1.1.1"/>
    </reaction>
</comment>
<evidence type="ECO:0000256" key="3">
    <source>
        <dbReference type="ARBA" id="ARBA00022487"/>
    </source>
</evidence>
<feature type="domain" description="Serine hydrolase" evidence="9">
    <location>
        <begin position="28"/>
        <end position="246"/>
    </location>
</feature>
<organism evidence="10 11">
    <name type="scientific">Petromyzon marinus</name>
    <name type="common">Sea lamprey</name>
    <dbReference type="NCBI Taxonomy" id="7757"/>
    <lineage>
        <taxon>Eukaryota</taxon>
        <taxon>Metazoa</taxon>
        <taxon>Chordata</taxon>
        <taxon>Craniata</taxon>
        <taxon>Vertebrata</taxon>
        <taxon>Cyclostomata</taxon>
        <taxon>Hyperoartia</taxon>
        <taxon>Petromyzontiformes</taxon>
        <taxon>Petromyzontidae</taxon>
        <taxon>Petromyzon</taxon>
    </lineage>
</organism>
<dbReference type="GO" id="GO:0032526">
    <property type="term" value="P:response to retinoic acid"/>
    <property type="evidence" value="ECO:0007669"/>
    <property type="project" value="TreeGrafter"/>
</dbReference>
<dbReference type="InterPro" id="IPR029058">
    <property type="entry name" value="AB_hydrolase_fold"/>
</dbReference>
<dbReference type="EC" id="3.1.1.1" evidence="5"/>
<dbReference type="FunFam" id="3.40.50.1820:FF:000073">
    <property type="entry name" value="esterase OVCA2 isoform X6"/>
    <property type="match status" value="1"/>
</dbReference>
<evidence type="ECO:0000313" key="11">
    <source>
        <dbReference type="RefSeq" id="XP_032821211.1"/>
    </source>
</evidence>
<keyword evidence="10" id="KW-1185">Reference proteome</keyword>
<dbReference type="SUPFAM" id="SSF53474">
    <property type="entry name" value="alpha/beta-Hydrolases"/>
    <property type="match status" value="1"/>
</dbReference>
<reference evidence="11" key="1">
    <citation type="submission" date="2025-08" db="UniProtKB">
        <authorList>
            <consortium name="RefSeq"/>
        </authorList>
    </citation>
    <scope>IDENTIFICATION</scope>
    <source>
        <tissue evidence="11">Sperm</tissue>
    </source>
</reference>
<evidence type="ECO:0000256" key="8">
    <source>
        <dbReference type="ARBA" id="ARBA00093679"/>
    </source>
</evidence>
<evidence type="ECO:0000256" key="4">
    <source>
        <dbReference type="ARBA" id="ARBA00022801"/>
    </source>
</evidence>